<dbReference type="GO" id="GO:0043139">
    <property type="term" value="F:5'-3' DNA helicase activity"/>
    <property type="evidence" value="ECO:0007669"/>
    <property type="project" value="InterPro"/>
</dbReference>
<dbReference type="PANTHER" id="PTHR12873">
    <property type="entry name" value="T7-LIKE MITOCHONDRIAL DNA HELICASE"/>
    <property type="match status" value="1"/>
</dbReference>
<dbReference type="SUPFAM" id="SSF56731">
    <property type="entry name" value="DNA primase core"/>
    <property type="match status" value="1"/>
</dbReference>
<dbReference type="SMART" id="SM00493">
    <property type="entry name" value="TOPRIM"/>
    <property type="match status" value="1"/>
</dbReference>
<feature type="domain" description="Toprim" evidence="2">
    <location>
        <begin position="170"/>
        <end position="245"/>
    </location>
</feature>
<proteinExistence type="predicted"/>
<dbReference type="SUPFAM" id="SSF52540">
    <property type="entry name" value="P-loop containing nucleoside triphosphate hydrolases"/>
    <property type="match status" value="1"/>
</dbReference>
<dbReference type="InterPro" id="IPR006171">
    <property type="entry name" value="TOPRIM_dom"/>
</dbReference>
<gene>
    <name evidence="3" type="ORF">hattifnatt91_gp046</name>
</gene>
<evidence type="ECO:0000259" key="2">
    <source>
        <dbReference type="SMART" id="SM00493"/>
    </source>
</evidence>
<organism evidence="3 4">
    <name type="scientific">Flavobacterium phage vB_FspS_hattifnatt9-1</name>
    <dbReference type="NCBI Taxonomy" id="2686246"/>
    <lineage>
        <taxon>Viruses</taxon>
        <taxon>Duplodnaviria</taxon>
        <taxon>Heunggongvirae</taxon>
        <taxon>Uroviricota</taxon>
        <taxon>Caudoviricetes</taxon>
        <taxon>Hattifnattvirus</taxon>
        <taxon>Hattifnattvirus hattifnatt</taxon>
    </lineage>
</organism>
<evidence type="ECO:0000313" key="4">
    <source>
        <dbReference type="Proteomes" id="UP000464036"/>
    </source>
</evidence>
<dbReference type="Pfam" id="PF13155">
    <property type="entry name" value="Toprim_2"/>
    <property type="match status" value="1"/>
</dbReference>
<dbReference type="Gene3D" id="3.40.1360.10">
    <property type="match status" value="1"/>
</dbReference>
<keyword evidence="4" id="KW-1185">Reference proteome</keyword>
<dbReference type="GO" id="GO:0003697">
    <property type="term" value="F:single-stranded DNA binding"/>
    <property type="evidence" value="ECO:0007669"/>
    <property type="project" value="InterPro"/>
</dbReference>
<dbReference type="InterPro" id="IPR027417">
    <property type="entry name" value="P-loop_NTPase"/>
</dbReference>
<protein>
    <submittedName>
        <fullName evidence="3">Primase</fullName>
    </submittedName>
</protein>
<dbReference type="CDD" id="cd01029">
    <property type="entry name" value="TOPRIM_primases"/>
    <property type="match status" value="1"/>
</dbReference>
<accession>A0A6B9LFT8</accession>
<sequence>MSTFNIQNWDLIQTNKTSGTAKLKCPACTDTRKNKQDRSLYVNFNSGVGKCFNDGCSALFFKDSIEKSIVKENYTLPEQTWHNYTTLSDNLVKHIETERKINQYTLNHFNVTEEKYYQPALSKEVNNIVFNYFEGDILVNKKYRSGNKKFTQSKNGKPIFYNINSIIGETECYITEGEFDVLALYEIGIKNAISIPNGANDNDNYWQNSEKYLKDIKRFYIATDNDESGNNVAEKIAQRLGRYRCERVIFEGKDANDDLKSGVLNKTIYNTEKYPVSGTFKVSDVIENIFSLYENGLPETISPKHYCFGNIKEVFSVMKGHLVVGTGIPSHGKSNFTEWYVLNLVKDYNFKASFFSPEHHPFELHHTTFIEKTFGKSFWYGNDECPRISKNEIAQYQLWAEEKIYLTGTENGEFPTWDWLFEKMKEQLFNYGIDIFVIDAFNKLGFNEKGNKLDLINNVLTKLTMFAQMNNVIVFLVAHPTKMQKGQDGLYASPTLYDVSGSSDFRNQTHDGFSIYRFFGDENNEPKTVFENLKTKMKFQGTIGGLVEYEYHIPSGRYYAKGTQVPTFNLIESGIIETEENEPEYKIQPVTPQDAFGNPYDDNSDVPF</sequence>
<dbReference type="InterPro" id="IPR027032">
    <property type="entry name" value="Twinkle-like"/>
</dbReference>
<dbReference type="Gene3D" id="3.40.50.300">
    <property type="entry name" value="P-loop containing nucleotide triphosphate hydrolases"/>
    <property type="match status" value="1"/>
</dbReference>
<name>A0A6B9LFT8_9CAUD</name>
<evidence type="ECO:0000256" key="1">
    <source>
        <dbReference type="SAM" id="MobiDB-lite"/>
    </source>
</evidence>
<feature type="region of interest" description="Disordered" evidence="1">
    <location>
        <begin position="589"/>
        <end position="608"/>
    </location>
</feature>
<evidence type="ECO:0000313" key="3">
    <source>
        <dbReference type="EMBL" id="QHB38731.1"/>
    </source>
</evidence>
<dbReference type="Proteomes" id="UP000464036">
    <property type="component" value="Segment"/>
</dbReference>
<reference evidence="3 4" key="1">
    <citation type="journal article" date="2020" name="Viruses">
        <title>Diversity and Host Interactions Among Virulent and Temperate Baltic Sea Flavobacterium Phages.</title>
        <authorList>
            <person name="Nilsson E."/>
            <person name="Bayfield O.W."/>
            <person name="Lundin D."/>
            <person name="Antson A.A."/>
            <person name="Holmfeldt K."/>
        </authorList>
    </citation>
    <scope>NUCLEOTIDE SEQUENCE [LARGE SCALE GENOMIC DNA]</scope>
</reference>
<dbReference type="InterPro" id="IPR034154">
    <property type="entry name" value="TOPRIM_DnaG/twinkle"/>
</dbReference>
<dbReference type="PANTHER" id="PTHR12873:SF0">
    <property type="entry name" value="TWINKLE MTDNA HELICASE"/>
    <property type="match status" value="1"/>
</dbReference>
<dbReference type="EMBL" id="MN812207">
    <property type="protein sequence ID" value="QHB38731.1"/>
    <property type="molecule type" value="Genomic_DNA"/>
</dbReference>